<feature type="domain" description="Siroheme synthase central" evidence="7">
    <location>
        <begin position="117"/>
        <end position="136"/>
    </location>
</feature>
<comment type="pathway">
    <text evidence="1">Porphyrin-containing compound metabolism; siroheme biosynthesis; sirohydrochlorin from precorrin-2: step 1/1.</text>
</comment>
<organism evidence="8 9">
    <name type="scientific">Loigolactobacillus coryniformis subsp. coryniformis KCTC 3167 = DSM 20001</name>
    <dbReference type="NCBI Taxonomy" id="913848"/>
    <lineage>
        <taxon>Bacteria</taxon>
        <taxon>Bacillati</taxon>
        <taxon>Bacillota</taxon>
        <taxon>Bacilli</taxon>
        <taxon>Lactobacillales</taxon>
        <taxon>Lactobacillaceae</taxon>
        <taxon>Loigolactobacillus</taxon>
    </lineage>
</organism>
<accession>A0A0R1FBE9</accession>
<evidence type="ECO:0000256" key="6">
    <source>
        <dbReference type="ARBA" id="ARBA00047561"/>
    </source>
</evidence>
<evidence type="ECO:0000313" key="8">
    <source>
        <dbReference type="EMBL" id="KRK19023.1"/>
    </source>
</evidence>
<evidence type="ECO:0000256" key="3">
    <source>
        <dbReference type="ARBA" id="ARBA00023002"/>
    </source>
</evidence>
<protein>
    <recommendedName>
        <fullName evidence="2">precorrin-2 dehydrogenase</fullName>
        <ecNumber evidence="2">1.3.1.76</ecNumber>
    </recommendedName>
</protein>
<dbReference type="GO" id="GO:0019354">
    <property type="term" value="P:siroheme biosynthetic process"/>
    <property type="evidence" value="ECO:0007669"/>
    <property type="project" value="UniProtKB-UniPathway"/>
</dbReference>
<dbReference type="Pfam" id="PF14824">
    <property type="entry name" value="Sirohm_synth_M"/>
    <property type="match status" value="1"/>
</dbReference>
<evidence type="ECO:0000256" key="1">
    <source>
        <dbReference type="ARBA" id="ARBA00005010"/>
    </source>
</evidence>
<dbReference type="InterPro" id="IPR028281">
    <property type="entry name" value="Sirohaem_synthase_central"/>
</dbReference>
<dbReference type="Gene3D" id="3.40.50.720">
    <property type="entry name" value="NAD(P)-binding Rossmann-like Domain"/>
    <property type="match status" value="1"/>
</dbReference>
<comment type="caution">
    <text evidence="8">The sequence shown here is derived from an EMBL/GenBank/DDBJ whole genome shotgun (WGS) entry which is preliminary data.</text>
</comment>
<keyword evidence="4" id="KW-0520">NAD</keyword>
<dbReference type="InterPro" id="IPR028161">
    <property type="entry name" value="Met8-like"/>
</dbReference>
<evidence type="ECO:0000313" key="9">
    <source>
        <dbReference type="Proteomes" id="UP000051181"/>
    </source>
</evidence>
<dbReference type="PANTHER" id="PTHR35330">
    <property type="entry name" value="SIROHEME BIOSYNTHESIS PROTEIN MET8"/>
    <property type="match status" value="1"/>
</dbReference>
<name>A0A0R1FBE9_9LACO</name>
<dbReference type="InterPro" id="IPR006367">
    <property type="entry name" value="Sirohaem_synthase_N"/>
</dbReference>
<gene>
    <name evidence="8" type="ORF">FD22_GL001467</name>
</gene>
<dbReference type="EC" id="1.3.1.76" evidence="2"/>
<dbReference type="Proteomes" id="UP000051181">
    <property type="component" value="Unassembled WGS sequence"/>
</dbReference>
<sequence>MYPVMLNLQDKQVIVVGGGRVAARKIKMLQATGAVITVISPTLAPTIDRQQLNWVARAYQTGDLAQADLIIACTDDLAVNAQVRQDAGPGQLVNNTSNKYASDFYNMAMVSQDDVALAVSTHGSSPKLAKKIRQLLTIWLQAKPWQKGRNETK</sequence>
<keyword evidence="3" id="KW-0560">Oxidoreductase</keyword>
<dbReference type="Gene3D" id="3.30.160.110">
    <property type="entry name" value="Siroheme synthase, domain 2"/>
    <property type="match status" value="1"/>
</dbReference>
<dbReference type="Pfam" id="PF13241">
    <property type="entry name" value="NAD_binding_7"/>
    <property type="match status" value="1"/>
</dbReference>
<dbReference type="EMBL" id="AZCN01000004">
    <property type="protein sequence ID" value="KRK19023.1"/>
    <property type="molecule type" value="Genomic_DNA"/>
</dbReference>
<dbReference type="PATRIC" id="fig|913848.6.peg.1506"/>
<proteinExistence type="predicted"/>
<evidence type="ECO:0000256" key="5">
    <source>
        <dbReference type="ARBA" id="ARBA00023244"/>
    </source>
</evidence>
<reference evidence="8 9" key="1">
    <citation type="journal article" date="2015" name="Genome Announc.">
        <title>Expanding the biotechnology potential of lactobacilli through comparative genomics of 213 strains and associated genera.</title>
        <authorList>
            <person name="Sun Z."/>
            <person name="Harris H.M."/>
            <person name="McCann A."/>
            <person name="Guo C."/>
            <person name="Argimon S."/>
            <person name="Zhang W."/>
            <person name="Yang X."/>
            <person name="Jeffery I.B."/>
            <person name="Cooney J.C."/>
            <person name="Kagawa T.F."/>
            <person name="Liu W."/>
            <person name="Song Y."/>
            <person name="Salvetti E."/>
            <person name="Wrobel A."/>
            <person name="Rasinkangas P."/>
            <person name="Parkhill J."/>
            <person name="Rea M.C."/>
            <person name="O'Sullivan O."/>
            <person name="Ritari J."/>
            <person name="Douillard F.P."/>
            <person name="Paul Ross R."/>
            <person name="Yang R."/>
            <person name="Briner A.E."/>
            <person name="Felis G.E."/>
            <person name="de Vos W.M."/>
            <person name="Barrangou R."/>
            <person name="Klaenhammer T.R."/>
            <person name="Caufield P.W."/>
            <person name="Cui Y."/>
            <person name="Zhang H."/>
            <person name="O'Toole P.W."/>
        </authorList>
    </citation>
    <scope>NUCLEOTIDE SEQUENCE [LARGE SCALE GENOMIC DNA]</scope>
    <source>
        <strain evidence="8 9">DSM 20001</strain>
    </source>
</reference>
<evidence type="ECO:0000256" key="4">
    <source>
        <dbReference type="ARBA" id="ARBA00023027"/>
    </source>
</evidence>
<dbReference type="NCBIfam" id="TIGR01470">
    <property type="entry name" value="cysG_Nterm"/>
    <property type="match status" value="1"/>
</dbReference>
<dbReference type="eggNOG" id="COG1648">
    <property type="taxonomic scope" value="Bacteria"/>
</dbReference>
<dbReference type="InterPro" id="IPR036291">
    <property type="entry name" value="NAD(P)-bd_dom_sf"/>
</dbReference>
<dbReference type="PANTHER" id="PTHR35330:SF1">
    <property type="entry name" value="SIROHEME BIOSYNTHESIS PROTEIN MET8"/>
    <property type="match status" value="1"/>
</dbReference>
<dbReference type="SUPFAM" id="SSF51735">
    <property type="entry name" value="NAD(P)-binding Rossmann-fold domains"/>
    <property type="match status" value="1"/>
</dbReference>
<dbReference type="GO" id="GO:0004325">
    <property type="term" value="F:ferrochelatase activity"/>
    <property type="evidence" value="ECO:0007669"/>
    <property type="project" value="InterPro"/>
</dbReference>
<dbReference type="UniPathway" id="UPA00262">
    <property type="reaction ID" value="UER00222"/>
</dbReference>
<dbReference type="RefSeq" id="WP_003677074.1">
    <property type="nucleotide sequence ID" value="NZ_AZCN01000004.1"/>
</dbReference>
<dbReference type="AlphaFoldDB" id="A0A0R1FBE9"/>
<dbReference type="GeneID" id="65916494"/>
<dbReference type="GO" id="GO:0043115">
    <property type="term" value="F:precorrin-2 dehydrogenase activity"/>
    <property type="evidence" value="ECO:0007669"/>
    <property type="project" value="UniProtKB-EC"/>
</dbReference>
<keyword evidence="5" id="KW-0627">Porphyrin biosynthesis</keyword>
<comment type="catalytic activity">
    <reaction evidence="6">
        <text>precorrin-2 + NAD(+) = sirohydrochlorin + NADH + 2 H(+)</text>
        <dbReference type="Rhea" id="RHEA:15613"/>
        <dbReference type="ChEBI" id="CHEBI:15378"/>
        <dbReference type="ChEBI" id="CHEBI:57540"/>
        <dbReference type="ChEBI" id="CHEBI:57945"/>
        <dbReference type="ChEBI" id="CHEBI:58351"/>
        <dbReference type="ChEBI" id="CHEBI:58827"/>
        <dbReference type="EC" id="1.3.1.76"/>
    </reaction>
</comment>
<evidence type="ECO:0000256" key="2">
    <source>
        <dbReference type="ARBA" id="ARBA00012400"/>
    </source>
</evidence>
<dbReference type="SUPFAM" id="SSF75615">
    <property type="entry name" value="Siroheme synthase middle domains-like"/>
    <property type="match status" value="1"/>
</dbReference>
<evidence type="ECO:0000259" key="7">
    <source>
        <dbReference type="Pfam" id="PF14824"/>
    </source>
</evidence>